<gene>
    <name evidence="2" type="ORF">PHYBLDRAFT_117395</name>
</gene>
<dbReference type="Gene3D" id="3.90.190.10">
    <property type="entry name" value="Protein tyrosine phosphatase superfamily"/>
    <property type="match status" value="1"/>
</dbReference>
<dbReference type="OrthoDB" id="9988524at2759"/>
<dbReference type="InParanoid" id="A0A167KJX5"/>
<feature type="non-terminal residue" evidence="2">
    <location>
        <position position="1"/>
    </location>
</feature>
<proteinExistence type="predicted"/>
<feature type="domain" description="Tyrosine specific protein phosphatases" evidence="1">
    <location>
        <begin position="40"/>
        <end position="112"/>
    </location>
</feature>
<dbReference type="PROSITE" id="PS50056">
    <property type="entry name" value="TYR_PHOSPHATASE_2"/>
    <property type="match status" value="1"/>
</dbReference>
<dbReference type="EMBL" id="KV440995">
    <property type="protein sequence ID" value="OAD68265.1"/>
    <property type="molecule type" value="Genomic_DNA"/>
</dbReference>
<dbReference type="PROSITE" id="PS00383">
    <property type="entry name" value="TYR_PHOSPHATASE_1"/>
    <property type="match status" value="1"/>
</dbReference>
<dbReference type="InterPro" id="IPR016130">
    <property type="entry name" value="Tyr_Pase_AS"/>
</dbReference>
<evidence type="ECO:0000313" key="3">
    <source>
        <dbReference type="Proteomes" id="UP000077315"/>
    </source>
</evidence>
<sequence>LIALLAIQQHDKAAVWVGRKVMTPMGVATMYQHFVSNCQVEIISALRIFVDSSQYPIIVHCTHGKDRTAIVIALILSILDVSRDSIIEDYVQTQTELAHIRADILEDMEEAGLSEEFADADPKNMNMLLSFLESNYGSIKQYLKSIGFSETEQDAVRENLILLA</sequence>
<dbReference type="STRING" id="763407.A0A167KJX5"/>
<dbReference type="SUPFAM" id="SSF52799">
    <property type="entry name" value="(Phosphotyrosine protein) phosphatases II"/>
    <property type="match status" value="1"/>
</dbReference>
<dbReference type="PANTHER" id="PTHR31126:SF1">
    <property type="entry name" value="TYROSINE SPECIFIC PROTEIN PHOSPHATASES DOMAIN-CONTAINING PROTEIN"/>
    <property type="match status" value="1"/>
</dbReference>
<dbReference type="InterPro" id="IPR029021">
    <property type="entry name" value="Prot-tyrosine_phosphatase-like"/>
</dbReference>
<dbReference type="GeneID" id="28989482"/>
<reference evidence="3" key="1">
    <citation type="submission" date="2015-06" db="EMBL/GenBank/DDBJ databases">
        <title>Expansion of signal transduction pathways in fungi by whole-genome duplication.</title>
        <authorList>
            <consortium name="DOE Joint Genome Institute"/>
            <person name="Corrochano L.M."/>
            <person name="Kuo A."/>
            <person name="Marcet-Houben M."/>
            <person name="Polaino S."/>
            <person name="Salamov A."/>
            <person name="Villalobos J.M."/>
            <person name="Alvarez M.I."/>
            <person name="Avalos J."/>
            <person name="Benito E.P."/>
            <person name="Benoit I."/>
            <person name="Burger G."/>
            <person name="Camino L.P."/>
            <person name="Canovas D."/>
            <person name="Cerda-Olmedo E."/>
            <person name="Cheng J.-F."/>
            <person name="Dominguez A."/>
            <person name="Elias M."/>
            <person name="Eslava A.P."/>
            <person name="Glaser F."/>
            <person name="Grimwood J."/>
            <person name="Gutierrez G."/>
            <person name="Heitman J."/>
            <person name="Henrissat B."/>
            <person name="Iturriaga E.A."/>
            <person name="Lang B.F."/>
            <person name="Lavin J.L."/>
            <person name="Lee S."/>
            <person name="Li W."/>
            <person name="Lindquist E."/>
            <person name="Lopez-Garcia S."/>
            <person name="Luque E.M."/>
            <person name="Marcos A.T."/>
            <person name="Martin J."/>
            <person name="McCluskey K."/>
            <person name="Medina H.R."/>
            <person name="Miralles-Duran A."/>
            <person name="Miyazaki A."/>
            <person name="Munoz-Torres E."/>
            <person name="Oguiza J.A."/>
            <person name="Ohm R."/>
            <person name="Olmedo M."/>
            <person name="Orejas M."/>
            <person name="Ortiz-Castellanos L."/>
            <person name="Pisabarro A.G."/>
            <person name="Rodriguez-Romero J."/>
            <person name="Ruiz-Herrera J."/>
            <person name="Ruiz-Vazquez R."/>
            <person name="Sanz C."/>
            <person name="Schackwitz W."/>
            <person name="Schmutz J."/>
            <person name="Shahriari M."/>
            <person name="Shelest E."/>
            <person name="Silva-Franco F."/>
            <person name="Soanes D."/>
            <person name="Syed K."/>
            <person name="Tagua V.G."/>
            <person name="Talbot N.J."/>
            <person name="Thon M."/>
            <person name="De vries R.P."/>
            <person name="Wiebenga A."/>
            <person name="Yadav J.S."/>
            <person name="Braun E.L."/>
            <person name="Baker S."/>
            <person name="Garre V."/>
            <person name="Horwitz B."/>
            <person name="Torres-Martinez S."/>
            <person name="Idnurm A."/>
            <person name="Herrera-Estrella A."/>
            <person name="Gabaldon T."/>
            <person name="Grigoriev I.V."/>
        </authorList>
    </citation>
    <scope>NUCLEOTIDE SEQUENCE [LARGE SCALE GENOMIC DNA]</scope>
    <source>
        <strain evidence="3">NRRL 1555(-)</strain>
    </source>
</reference>
<dbReference type="InterPro" id="IPR026893">
    <property type="entry name" value="Tyr/Ser_Pase_IphP-type"/>
</dbReference>
<name>A0A167KJX5_PHYB8</name>
<organism evidence="2 3">
    <name type="scientific">Phycomyces blakesleeanus (strain ATCC 8743b / DSM 1359 / FGSC 10004 / NBRC 33097 / NRRL 1555)</name>
    <dbReference type="NCBI Taxonomy" id="763407"/>
    <lineage>
        <taxon>Eukaryota</taxon>
        <taxon>Fungi</taxon>
        <taxon>Fungi incertae sedis</taxon>
        <taxon>Mucoromycota</taxon>
        <taxon>Mucoromycotina</taxon>
        <taxon>Mucoromycetes</taxon>
        <taxon>Mucorales</taxon>
        <taxon>Phycomycetaceae</taxon>
        <taxon>Phycomyces</taxon>
    </lineage>
</organism>
<evidence type="ECO:0000313" key="2">
    <source>
        <dbReference type="EMBL" id="OAD68265.1"/>
    </source>
</evidence>
<accession>A0A167KJX5</accession>
<dbReference type="Proteomes" id="UP000077315">
    <property type="component" value="Unassembled WGS sequence"/>
</dbReference>
<dbReference type="GO" id="GO:0004721">
    <property type="term" value="F:phosphoprotein phosphatase activity"/>
    <property type="evidence" value="ECO:0007669"/>
    <property type="project" value="InterPro"/>
</dbReference>
<dbReference type="Pfam" id="PF13350">
    <property type="entry name" value="Y_phosphatase3"/>
    <property type="match status" value="1"/>
</dbReference>
<dbReference type="RefSeq" id="XP_018286305.1">
    <property type="nucleotide sequence ID" value="XM_018428576.1"/>
</dbReference>
<evidence type="ECO:0000259" key="1">
    <source>
        <dbReference type="PROSITE" id="PS50056"/>
    </source>
</evidence>
<dbReference type="AlphaFoldDB" id="A0A167KJX5"/>
<dbReference type="InterPro" id="IPR000387">
    <property type="entry name" value="Tyr_Pase_dom"/>
</dbReference>
<dbReference type="VEuPathDB" id="FungiDB:PHYBLDRAFT_117395"/>
<keyword evidence="3" id="KW-1185">Reference proteome</keyword>
<protein>
    <recommendedName>
        <fullName evidence="1">Tyrosine specific protein phosphatases domain-containing protein</fullName>
    </recommendedName>
</protein>
<dbReference type="PANTHER" id="PTHR31126">
    <property type="entry name" value="TYROSINE-PROTEIN PHOSPHATASE"/>
    <property type="match status" value="1"/>
</dbReference>